<feature type="domain" description="Aminoglycoside phosphotransferase" evidence="1">
    <location>
        <begin position="12"/>
        <end position="213"/>
    </location>
</feature>
<keyword evidence="2" id="KW-0808">Transferase</keyword>
<name>A0A7W4Z381_9ACTN</name>
<gene>
    <name evidence="2" type="ORF">FHU40_004509</name>
</gene>
<protein>
    <submittedName>
        <fullName evidence="2">Streptomycin 6-kinase</fullName>
        <ecNumber evidence="2">2.7.1.72</ecNumber>
    </submittedName>
</protein>
<proteinExistence type="predicted"/>
<evidence type="ECO:0000313" key="2">
    <source>
        <dbReference type="EMBL" id="MBB3044672.1"/>
    </source>
</evidence>
<dbReference type="InterPro" id="IPR002575">
    <property type="entry name" value="Aminoglycoside_PTrfase"/>
</dbReference>
<comment type="caution">
    <text evidence="2">The sequence shown here is derived from an EMBL/GenBank/DDBJ whole genome shotgun (WGS) entry which is preliminary data.</text>
</comment>
<dbReference type="EMBL" id="JACHWR010000003">
    <property type="protein sequence ID" value="MBB3044672.1"/>
    <property type="molecule type" value="Genomic_DNA"/>
</dbReference>
<dbReference type="Pfam" id="PF01636">
    <property type="entry name" value="APH"/>
    <property type="match status" value="1"/>
</dbReference>
<organism evidence="2 3">
    <name type="scientific">Nocardioides soli</name>
    <dbReference type="NCBI Taxonomy" id="1036020"/>
    <lineage>
        <taxon>Bacteria</taxon>
        <taxon>Bacillati</taxon>
        <taxon>Actinomycetota</taxon>
        <taxon>Actinomycetes</taxon>
        <taxon>Propionibacteriales</taxon>
        <taxon>Nocardioidaceae</taxon>
        <taxon>Nocardioides</taxon>
    </lineage>
</organism>
<sequence>MHPTENLHAGTSGLVFRARCDDASSGGLALKLSFDEPELEAEHQALGVAQELDIRPLARAYRYRRGAMATFWISGRTADPEISPGDLVATLDRIHIDVPETAGLRLLGPHVRRHLDAARGRLSRAGACGVDEPLLERAEHLAVALASTGHRSYLHGDVHPTNVVTTGTGLVLLDPKGLVGDPAYDAAVWSLKADKLMPRRAWIDLLGADYGRDRVAGWAAIVGACHAVSYAAHGKRLDRVRAYAEIAREGLAAVGA</sequence>
<dbReference type="InterPro" id="IPR011009">
    <property type="entry name" value="Kinase-like_dom_sf"/>
</dbReference>
<dbReference type="GO" id="GO:0050300">
    <property type="term" value="F:aminoglycoside 6-kinase activity"/>
    <property type="evidence" value="ECO:0007669"/>
    <property type="project" value="UniProtKB-EC"/>
</dbReference>
<dbReference type="AlphaFoldDB" id="A0A7W4Z381"/>
<dbReference type="Gene3D" id="3.90.1200.10">
    <property type="match status" value="1"/>
</dbReference>
<evidence type="ECO:0000313" key="3">
    <source>
        <dbReference type="Proteomes" id="UP000589626"/>
    </source>
</evidence>
<keyword evidence="3" id="KW-1185">Reference proteome</keyword>
<keyword evidence="2" id="KW-0418">Kinase</keyword>
<dbReference type="RefSeq" id="WP_183594604.1">
    <property type="nucleotide sequence ID" value="NZ_JACHWR010000003.1"/>
</dbReference>
<dbReference type="SUPFAM" id="SSF56112">
    <property type="entry name" value="Protein kinase-like (PK-like)"/>
    <property type="match status" value="1"/>
</dbReference>
<accession>A0A7W4Z381</accession>
<dbReference type="EC" id="2.7.1.72" evidence="2"/>
<dbReference type="Proteomes" id="UP000589626">
    <property type="component" value="Unassembled WGS sequence"/>
</dbReference>
<reference evidence="2 3" key="1">
    <citation type="submission" date="2020-08" db="EMBL/GenBank/DDBJ databases">
        <title>Sequencing the genomes of 1000 actinobacteria strains.</title>
        <authorList>
            <person name="Klenk H.-P."/>
        </authorList>
    </citation>
    <scope>NUCLEOTIDE SEQUENCE [LARGE SCALE GENOMIC DNA]</scope>
    <source>
        <strain evidence="2 3">DSM 105498</strain>
    </source>
</reference>
<evidence type="ECO:0000259" key="1">
    <source>
        <dbReference type="Pfam" id="PF01636"/>
    </source>
</evidence>